<dbReference type="NCBIfam" id="TIGR00830">
    <property type="entry name" value="PTBA"/>
    <property type="match status" value="1"/>
</dbReference>
<dbReference type="PROSITE" id="PS51103">
    <property type="entry name" value="PTS_EIIC_TYPE_1"/>
    <property type="match status" value="1"/>
</dbReference>
<evidence type="ECO:0000256" key="1">
    <source>
        <dbReference type="ARBA" id="ARBA00004651"/>
    </source>
</evidence>
<dbReference type="InterPro" id="IPR001996">
    <property type="entry name" value="PTS_IIB_1"/>
</dbReference>
<evidence type="ECO:0000259" key="20">
    <source>
        <dbReference type="PROSITE" id="PS51103"/>
    </source>
</evidence>
<comment type="catalytic activity">
    <reaction evidence="13">
        <text>N(pros)-phospho-L-histidyl-[protein](out) + sucrose = sucrose 6(G)-phosphate(in) + L-histidyl-[protein]</text>
        <dbReference type="Rhea" id="RHEA:49236"/>
        <dbReference type="Rhea" id="RHEA-COMP:9745"/>
        <dbReference type="Rhea" id="RHEA-COMP:9746"/>
        <dbReference type="ChEBI" id="CHEBI:17992"/>
        <dbReference type="ChEBI" id="CHEBI:29979"/>
        <dbReference type="ChEBI" id="CHEBI:64837"/>
        <dbReference type="ChEBI" id="CHEBI:91002"/>
        <dbReference type="EC" id="2.7.1.211"/>
    </reaction>
</comment>
<feature type="domain" description="PTS EIIC type-1" evidence="20">
    <location>
        <begin position="102"/>
        <end position="454"/>
    </location>
</feature>
<dbReference type="PANTHER" id="PTHR30175">
    <property type="entry name" value="PHOSPHOTRANSFERASE SYSTEM TRANSPORT PROTEIN"/>
    <property type="match status" value="1"/>
</dbReference>
<evidence type="ECO:0000256" key="9">
    <source>
        <dbReference type="ARBA" id="ARBA00022989"/>
    </source>
</evidence>
<feature type="transmembrane region" description="Helical" evidence="17">
    <location>
        <begin position="172"/>
        <end position="191"/>
    </location>
</feature>
<keyword evidence="3" id="KW-1003">Cell membrane</keyword>
<dbReference type="GO" id="GO:0005886">
    <property type="term" value="C:plasma membrane"/>
    <property type="evidence" value="ECO:0007669"/>
    <property type="project" value="UniProtKB-SubCell"/>
</dbReference>
<dbReference type="PROSITE" id="PS00371">
    <property type="entry name" value="PTS_EIIA_TYPE_1_HIS"/>
    <property type="match status" value="1"/>
</dbReference>
<dbReference type="Pfam" id="PF00358">
    <property type="entry name" value="PTS_EIIA_1"/>
    <property type="match status" value="1"/>
</dbReference>
<dbReference type="Gene3D" id="3.30.1360.60">
    <property type="entry name" value="Glucose permease domain IIB"/>
    <property type="match status" value="1"/>
</dbReference>
<dbReference type="GO" id="GO:0008982">
    <property type="term" value="F:protein-N(PI)-phosphohistidine-sugar phosphotransferase activity"/>
    <property type="evidence" value="ECO:0007669"/>
    <property type="project" value="InterPro"/>
</dbReference>
<dbReference type="InterPro" id="IPR011297">
    <property type="entry name" value="PTS_IIABC_b_glu"/>
</dbReference>
<evidence type="ECO:0000256" key="7">
    <source>
        <dbReference type="ARBA" id="ARBA00022692"/>
    </source>
</evidence>
<dbReference type="EC" id="2.7.1.211" evidence="11"/>
<feature type="transmembrane region" description="Helical" evidence="17">
    <location>
        <begin position="421"/>
        <end position="443"/>
    </location>
</feature>
<dbReference type="Proteomes" id="UP000196074">
    <property type="component" value="Unassembled WGS sequence"/>
</dbReference>
<dbReference type="InterPro" id="IPR018113">
    <property type="entry name" value="PTrfase_EIIB_Cys"/>
</dbReference>
<evidence type="ECO:0000256" key="15">
    <source>
        <dbReference type="ARBA" id="ARBA00081008"/>
    </source>
</evidence>
<dbReference type="Pfam" id="PF00367">
    <property type="entry name" value="PTS_EIIB"/>
    <property type="match status" value="1"/>
</dbReference>
<dbReference type="PROSITE" id="PS51098">
    <property type="entry name" value="PTS_EIIB_TYPE_1"/>
    <property type="match status" value="1"/>
</dbReference>
<evidence type="ECO:0000256" key="8">
    <source>
        <dbReference type="ARBA" id="ARBA00022777"/>
    </source>
</evidence>
<dbReference type="InterPro" id="IPR003352">
    <property type="entry name" value="PTS_EIIC"/>
</dbReference>
<keyword evidence="5" id="KW-0808">Transferase</keyword>
<dbReference type="RefSeq" id="WP_087215296.1">
    <property type="nucleotide sequence ID" value="NZ_NFLC01000014.1"/>
</dbReference>
<dbReference type="GO" id="GO:0015771">
    <property type="term" value="P:trehalose transport"/>
    <property type="evidence" value="ECO:0007669"/>
    <property type="project" value="TreeGrafter"/>
</dbReference>
<evidence type="ECO:0000256" key="16">
    <source>
        <dbReference type="PROSITE-ProRule" id="PRU00421"/>
    </source>
</evidence>
<feature type="transmembrane region" description="Helical" evidence="17">
    <location>
        <begin position="203"/>
        <end position="223"/>
    </location>
</feature>
<reference evidence="22" key="1">
    <citation type="submission" date="2017-04" db="EMBL/GenBank/DDBJ databases">
        <title>Function of individual gut microbiota members based on whole genome sequencing of pure cultures obtained from chicken caecum.</title>
        <authorList>
            <person name="Medvecky M."/>
            <person name="Cejkova D."/>
            <person name="Polansky O."/>
            <person name="Karasova D."/>
            <person name="Kubasova T."/>
            <person name="Cizek A."/>
            <person name="Rychlik I."/>
        </authorList>
    </citation>
    <scope>NUCLEOTIDE SEQUENCE [LARGE SCALE GENOMIC DNA]</scope>
    <source>
        <strain evidence="22">An144</strain>
    </source>
</reference>
<comment type="caution">
    <text evidence="21">The sequence shown here is derived from an EMBL/GenBank/DDBJ whole genome shotgun (WGS) entry which is preliminary data.</text>
</comment>
<dbReference type="CDD" id="cd00212">
    <property type="entry name" value="PTS_IIB_glc"/>
    <property type="match status" value="1"/>
</dbReference>
<dbReference type="InterPro" id="IPR011055">
    <property type="entry name" value="Dup_hybrid_motif"/>
</dbReference>
<evidence type="ECO:0000256" key="3">
    <source>
        <dbReference type="ARBA" id="ARBA00022475"/>
    </source>
</evidence>
<dbReference type="Pfam" id="PF02378">
    <property type="entry name" value="PTS_EIIC"/>
    <property type="match status" value="1"/>
</dbReference>
<dbReference type="SUPFAM" id="SSF55604">
    <property type="entry name" value="Glucose permease domain IIB"/>
    <property type="match status" value="1"/>
</dbReference>
<evidence type="ECO:0000256" key="5">
    <source>
        <dbReference type="ARBA" id="ARBA00022679"/>
    </source>
</evidence>
<evidence type="ECO:0000256" key="14">
    <source>
        <dbReference type="ARBA" id="ARBA00074554"/>
    </source>
</evidence>
<feature type="transmembrane region" description="Helical" evidence="17">
    <location>
        <begin position="376"/>
        <end position="401"/>
    </location>
</feature>
<dbReference type="FunFam" id="3.30.1360.60:FF:000001">
    <property type="entry name" value="PTS system glucose-specific IIBC component PtsG"/>
    <property type="match status" value="1"/>
</dbReference>
<keyword evidence="10 17" id="KW-0472">Membrane</keyword>
<dbReference type="GO" id="GO:0090589">
    <property type="term" value="F:protein-phosphocysteine-trehalose phosphotransferase system transporter activity"/>
    <property type="evidence" value="ECO:0007669"/>
    <property type="project" value="TreeGrafter"/>
</dbReference>
<dbReference type="PROSITE" id="PS01035">
    <property type="entry name" value="PTS_EIIB_TYPE_1_CYS"/>
    <property type="match status" value="1"/>
</dbReference>
<feature type="transmembrane region" description="Helical" evidence="17">
    <location>
        <begin position="235"/>
        <end position="260"/>
    </location>
</feature>
<dbReference type="GO" id="GO:0009401">
    <property type="term" value="P:phosphoenolpyruvate-dependent sugar phosphotransferase system"/>
    <property type="evidence" value="ECO:0007669"/>
    <property type="project" value="UniProtKB-KW"/>
</dbReference>
<dbReference type="InterPro" id="IPR050558">
    <property type="entry name" value="PTS_Sugar-Specific_Components"/>
</dbReference>
<name>A0A1Y4QX86_9ENTE</name>
<feature type="domain" description="PTS EIIA type-1" evidence="18">
    <location>
        <begin position="478"/>
        <end position="582"/>
    </location>
</feature>
<feature type="domain" description="PTS EIIB type-1" evidence="19">
    <location>
        <begin position="4"/>
        <end position="85"/>
    </location>
</feature>
<accession>A0A1Y4QX86</accession>
<dbReference type="Gene3D" id="2.70.70.10">
    <property type="entry name" value="Glucose Permease (Domain IIA)"/>
    <property type="match status" value="1"/>
</dbReference>
<sequence>MNYQKCASEIIKNIGGKDNISHLEHCSTRLRFTLYDNSKVNIESLEKIDGVLGVRQNVQTQIIIGNEVNEVYDQVASLVGDINENGSSTTKKKQNYGAIFLDFLVSIFQPLVPAIAGGGVLKSLLLLLQLFGWVNSNSDVYKIFMQIGDAPLYFLPLLVAFTTAQKLKVNPLVAVSAVSALILPNMTALIVDKAHLFGFGIQNIAYPYQVFSAILTVLFYAVMEKVWTKYTPKPIRIFFVPMMSLAITVPISLLILGPLGYNFGQLFAAVIIGIHSKLGFVATGLLAAILPLMVATGMHKAMLPYAISTFSKLGSEALYLPASLAHNISESGASFAVAIRTKDEKLRATAISAGISALFGITEPALYGVTLQHKKVLYSVIASSFIGGAFIGIAGIKAFALVGPGLASMTMYVDSNNAKNLMFAIIAFVISSVLSFVFTLIFYKEEVDDVMSDEKAEGKVSFYSPVNGEYLPLEQVNDDVFALKMVGEGIAIEPKDGNLYAPVDGEVMMVYDTGHALALKSTNGAEILFHIGLDTVKLNGEGFYPQVETGAIVNKGDLLVKFDLDNIKDKGFDTTVMAVVTNKNDYNIEITKNLSELNNDKITMNITKGAVANG</sequence>
<evidence type="ECO:0000256" key="4">
    <source>
        <dbReference type="ARBA" id="ARBA00022597"/>
    </source>
</evidence>
<keyword evidence="2" id="KW-0813">Transport</keyword>
<feature type="active site" description="Phosphocysteine intermediate; for EIIB activity" evidence="16">
    <location>
        <position position="26"/>
    </location>
</feature>
<dbReference type="GO" id="GO:0016301">
    <property type="term" value="F:kinase activity"/>
    <property type="evidence" value="ECO:0007669"/>
    <property type="project" value="UniProtKB-KW"/>
</dbReference>
<feature type="transmembrane region" description="Helical" evidence="17">
    <location>
        <begin position="266"/>
        <end position="294"/>
    </location>
</feature>
<dbReference type="InterPro" id="IPR001127">
    <property type="entry name" value="PTS_EIIA_1_perm"/>
</dbReference>
<keyword evidence="6" id="KW-0598">Phosphotransferase system</keyword>
<evidence type="ECO:0000256" key="17">
    <source>
        <dbReference type="SAM" id="Phobius"/>
    </source>
</evidence>
<evidence type="ECO:0000256" key="6">
    <source>
        <dbReference type="ARBA" id="ARBA00022683"/>
    </source>
</evidence>
<evidence type="ECO:0000313" key="22">
    <source>
        <dbReference type="Proteomes" id="UP000196074"/>
    </source>
</evidence>
<dbReference type="EMBL" id="NFLC01000014">
    <property type="protein sequence ID" value="OUQ09948.1"/>
    <property type="molecule type" value="Genomic_DNA"/>
</dbReference>
<keyword evidence="7 17" id="KW-0812">Transmembrane</keyword>
<evidence type="ECO:0000256" key="13">
    <source>
        <dbReference type="ARBA" id="ARBA00048931"/>
    </source>
</evidence>
<dbReference type="InterPro" id="IPR036878">
    <property type="entry name" value="Glu_permease_IIB"/>
</dbReference>
<protein>
    <recommendedName>
        <fullName evidence="14">PTS system sucrose-specific EIIBCA component</fullName>
        <ecNumber evidence="11">2.7.1.211</ecNumber>
    </recommendedName>
    <alternativeName>
        <fullName evidence="15">EIIBCA-Scr</fullName>
    </alternativeName>
</protein>
<comment type="function">
    <text evidence="12">The phosphoenolpyruvate-dependent sugar phosphotransferase system (sugar PTS), a major carbohydrate active transport system, catalyzes the phosphorylation of incoming sugar substrates concomitantly with their translocation across the cell membrane. This system is involved in sucrose transport.</text>
</comment>
<dbReference type="FunFam" id="2.70.70.10:FF:000001">
    <property type="entry name" value="PTS system glucose-specific IIA component"/>
    <property type="match status" value="1"/>
</dbReference>
<evidence type="ECO:0000256" key="12">
    <source>
        <dbReference type="ARBA" id="ARBA00045139"/>
    </source>
</evidence>
<feature type="transmembrane region" description="Helical" evidence="17">
    <location>
        <begin position="141"/>
        <end position="160"/>
    </location>
</feature>
<dbReference type="SUPFAM" id="SSF51261">
    <property type="entry name" value="Duplicated hybrid motif"/>
    <property type="match status" value="1"/>
</dbReference>
<feature type="transmembrane region" description="Helical" evidence="17">
    <location>
        <begin position="99"/>
        <end position="121"/>
    </location>
</feature>
<dbReference type="AlphaFoldDB" id="A0A1Y4QX86"/>
<keyword evidence="9 17" id="KW-1133">Transmembrane helix</keyword>
<dbReference type="InterPro" id="IPR013013">
    <property type="entry name" value="PTS_EIIC_1"/>
</dbReference>
<evidence type="ECO:0000256" key="11">
    <source>
        <dbReference type="ARBA" id="ARBA00044053"/>
    </source>
</evidence>
<dbReference type="NCBIfam" id="TIGR01995">
    <property type="entry name" value="PTS-II-ABC-beta"/>
    <property type="match status" value="1"/>
</dbReference>
<evidence type="ECO:0000256" key="2">
    <source>
        <dbReference type="ARBA" id="ARBA00022448"/>
    </source>
</evidence>
<evidence type="ECO:0000313" key="21">
    <source>
        <dbReference type="EMBL" id="OUQ09948.1"/>
    </source>
</evidence>
<comment type="subcellular location">
    <subcellularLocation>
        <location evidence="1">Cell membrane</location>
        <topology evidence="1">Multi-pass membrane protein</topology>
    </subcellularLocation>
</comment>
<keyword evidence="4" id="KW-0762">Sugar transport</keyword>
<evidence type="ECO:0000259" key="19">
    <source>
        <dbReference type="PROSITE" id="PS51098"/>
    </source>
</evidence>
<keyword evidence="8" id="KW-0418">Kinase</keyword>
<proteinExistence type="predicted"/>
<organism evidence="21 22">
    <name type="scientific">Enterococcus cecorum</name>
    <dbReference type="NCBI Taxonomy" id="44008"/>
    <lineage>
        <taxon>Bacteria</taxon>
        <taxon>Bacillati</taxon>
        <taxon>Bacillota</taxon>
        <taxon>Bacilli</taxon>
        <taxon>Lactobacillales</taxon>
        <taxon>Enterococcaceae</taxon>
        <taxon>Enterococcus</taxon>
    </lineage>
</organism>
<dbReference type="PROSITE" id="PS51093">
    <property type="entry name" value="PTS_EIIA_TYPE_1"/>
    <property type="match status" value="1"/>
</dbReference>
<evidence type="ECO:0000256" key="10">
    <source>
        <dbReference type="ARBA" id="ARBA00023136"/>
    </source>
</evidence>
<gene>
    <name evidence="21" type="ORF">B5E88_07930</name>
</gene>
<evidence type="ECO:0000259" key="18">
    <source>
        <dbReference type="PROSITE" id="PS51093"/>
    </source>
</evidence>
<dbReference type="PANTHER" id="PTHR30175:SF1">
    <property type="entry name" value="PTS SYSTEM ARBUTIN-, CELLOBIOSE-, AND SALICIN-SPECIFIC EIIBC COMPONENT-RELATED"/>
    <property type="match status" value="1"/>
</dbReference>